<accession>A0ABW0M5Z8</accession>
<dbReference type="CDD" id="cd00342">
    <property type="entry name" value="gram_neg_porins"/>
    <property type="match status" value="1"/>
</dbReference>
<dbReference type="PRINTS" id="PR00184">
    <property type="entry name" value="NEISSPPORIN"/>
</dbReference>
<evidence type="ECO:0000256" key="3">
    <source>
        <dbReference type="ARBA" id="ARBA00022448"/>
    </source>
</evidence>
<dbReference type="Pfam" id="PF13609">
    <property type="entry name" value="Porin_4"/>
    <property type="match status" value="1"/>
</dbReference>
<evidence type="ECO:0000256" key="12">
    <source>
        <dbReference type="SAM" id="SignalP"/>
    </source>
</evidence>
<reference evidence="15" key="1">
    <citation type="journal article" date="2019" name="Int. J. Syst. Evol. Microbiol.">
        <title>The Global Catalogue of Microorganisms (GCM) 10K type strain sequencing project: providing services to taxonomists for standard genome sequencing and annotation.</title>
        <authorList>
            <consortium name="The Broad Institute Genomics Platform"/>
            <consortium name="The Broad Institute Genome Sequencing Center for Infectious Disease"/>
            <person name="Wu L."/>
            <person name="Ma J."/>
        </authorList>
    </citation>
    <scope>NUCLEOTIDE SEQUENCE [LARGE SCALE GENOMIC DNA]</scope>
    <source>
        <strain evidence="15">JCM 17066</strain>
    </source>
</reference>
<keyword evidence="3" id="KW-0813">Transport</keyword>
<evidence type="ECO:0000256" key="1">
    <source>
        <dbReference type="ARBA" id="ARBA00004571"/>
    </source>
</evidence>
<name>A0ABW0M5Z8_9BURK</name>
<proteinExistence type="predicted"/>
<evidence type="ECO:0000313" key="14">
    <source>
        <dbReference type="EMBL" id="MFC5472372.1"/>
    </source>
</evidence>
<keyword evidence="8" id="KW-0626">Porin</keyword>
<dbReference type="EMBL" id="JBHSMT010000001">
    <property type="protein sequence ID" value="MFC5472372.1"/>
    <property type="molecule type" value="Genomic_DNA"/>
</dbReference>
<feature type="signal peptide" evidence="12">
    <location>
        <begin position="1"/>
        <end position="20"/>
    </location>
</feature>
<feature type="chain" id="PRO_5046006806" evidence="12">
    <location>
        <begin position="21"/>
        <end position="370"/>
    </location>
</feature>
<keyword evidence="4" id="KW-1134">Transmembrane beta strand</keyword>
<keyword evidence="10" id="KW-0998">Cell outer membrane</keyword>
<evidence type="ECO:0000256" key="2">
    <source>
        <dbReference type="ARBA" id="ARBA00011233"/>
    </source>
</evidence>
<dbReference type="Proteomes" id="UP001596045">
    <property type="component" value="Unassembled WGS sequence"/>
</dbReference>
<evidence type="ECO:0000256" key="4">
    <source>
        <dbReference type="ARBA" id="ARBA00022452"/>
    </source>
</evidence>
<protein>
    <submittedName>
        <fullName evidence="14">Porin</fullName>
    </submittedName>
</protein>
<keyword evidence="7" id="KW-0406">Ion transport</keyword>
<dbReference type="PANTHER" id="PTHR34501">
    <property type="entry name" value="PROTEIN YDDL-RELATED"/>
    <property type="match status" value="1"/>
</dbReference>
<sequence>MKKSLIALAVLGAIAGAAQAQSSVTIYGIVDTGITYSNHLPTATGTGSKFSMNSGVIQGSRLGFKGTEDLGNGLKAVFQLENGFKNDTGAEGVSGTLFNRKSVVGLSGGFGTVLLGRQTDFLDDAGDMTAVKDFGSIVGNSVHNFDRLEGNRVQNSVRYNSPDVAGFTGSAIYGFGEQAGKTSGGQSFGLGGMYKNGGLGLYAGYFQAKLGATPSDTLTGSIAGLFTPAQLAAAGFTDGSTISKTFSMGGSFQAGPARLYGNWSRVKVPSLFKQDVFEIGTDYAVTAPLHLLAAVEHVRYTIEGTSTKPKMTQVNLGADYFMSKRTDLYSFVSYGKGKNGAPTGIWDTAAQDSNGGSNQTSVSVGIRHKF</sequence>
<keyword evidence="5" id="KW-0812">Transmembrane</keyword>
<feature type="domain" description="Porin" evidence="13">
    <location>
        <begin position="7"/>
        <end position="339"/>
    </location>
</feature>
<evidence type="ECO:0000256" key="11">
    <source>
        <dbReference type="SAM" id="MobiDB-lite"/>
    </source>
</evidence>
<dbReference type="RefSeq" id="WP_378993737.1">
    <property type="nucleotide sequence ID" value="NZ_JBHSMT010000001.1"/>
</dbReference>
<keyword evidence="9" id="KW-0472">Membrane</keyword>
<dbReference type="InterPro" id="IPR001702">
    <property type="entry name" value="Porin_Gram-ve"/>
</dbReference>
<dbReference type="InterPro" id="IPR033900">
    <property type="entry name" value="Gram_neg_porin_domain"/>
</dbReference>
<evidence type="ECO:0000256" key="9">
    <source>
        <dbReference type="ARBA" id="ARBA00023136"/>
    </source>
</evidence>
<dbReference type="InterPro" id="IPR023614">
    <property type="entry name" value="Porin_dom_sf"/>
</dbReference>
<dbReference type="PRINTS" id="PR00182">
    <property type="entry name" value="ECOLNEIPORIN"/>
</dbReference>
<evidence type="ECO:0000313" key="15">
    <source>
        <dbReference type="Proteomes" id="UP001596045"/>
    </source>
</evidence>
<evidence type="ECO:0000256" key="10">
    <source>
        <dbReference type="ARBA" id="ARBA00023237"/>
    </source>
</evidence>
<keyword evidence="6 12" id="KW-0732">Signal</keyword>
<organism evidence="14 15">
    <name type="scientific">Paraherbaspirillum soli</name>
    <dbReference type="NCBI Taxonomy" id="631222"/>
    <lineage>
        <taxon>Bacteria</taxon>
        <taxon>Pseudomonadati</taxon>
        <taxon>Pseudomonadota</taxon>
        <taxon>Betaproteobacteria</taxon>
        <taxon>Burkholderiales</taxon>
        <taxon>Oxalobacteraceae</taxon>
        <taxon>Paraherbaspirillum</taxon>
    </lineage>
</organism>
<dbReference type="Gene3D" id="2.40.160.10">
    <property type="entry name" value="Porin"/>
    <property type="match status" value="1"/>
</dbReference>
<comment type="caution">
    <text evidence="14">The sequence shown here is derived from an EMBL/GenBank/DDBJ whole genome shotgun (WGS) entry which is preliminary data.</text>
</comment>
<dbReference type="SUPFAM" id="SSF56935">
    <property type="entry name" value="Porins"/>
    <property type="match status" value="1"/>
</dbReference>
<gene>
    <name evidence="14" type="ORF">ACFPM8_00225</name>
</gene>
<comment type="subunit">
    <text evidence="2">Homotrimer.</text>
</comment>
<evidence type="ECO:0000259" key="13">
    <source>
        <dbReference type="Pfam" id="PF13609"/>
    </source>
</evidence>
<evidence type="ECO:0000256" key="6">
    <source>
        <dbReference type="ARBA" id="ARBA00022729"/>
    </source>
</evidence>
<feature type="region of interest" description="Disordered" evidence="11">
    <location>
        <begin position="348"/>
        <end position="370"/>
    </location>
</feature>
<evidence type="ECO:0000256" key="8">
    <source>
        <dbReference type="ARBA" id="ARBA00023114"/>
    </source>
</evidence>
<feature type="compositionally biased region" description="Polar residues" evidence="11">
    <location>
        <begin position="350"/>
        <end position="363"/>
    </location>
</feature>
<evidence type="ECO:0000256" key="5">
    <source>
        <dbReference type="ARBA" id="ARBA00022692"/>
    </source>
</evidence>
<comment type="subcellular location">
    <subcellularLocation>
        <location evidence="1">Cell outer membrane</location>
        <topology evidence="1">Multi-pass membrane protein</topology>
    </subcellularLocation>
</comment>
<keyword evidence="15" id="KW-1185">Reference proteome</keyword>
<dbReference type="InterPro" id="IPR002299">
    <property type="entry name" value="Porin_Neis"/>
</dbReference>
<dbReference type="InterPro" id="IPR050298">
    <property type="entry name" value="Gram-neg_bact_OMP"/>
</dbReference>
<dbReference type="PANTHER" id="PTHR34501:SF9">
    <property type="entry name" value="MAJOR OUTER MEMBRANE PROTEIN P.IA"/>
    <property type="match status" value="1"/>
</dbReference>
<evidence type="ECO:0000256" key="7">
    <source>
        <dbReference type="ARBA" id="ARBA00023065"/>
    </source>
</evidence>